<keyword evidence="2 4" id="KW-0238">DNA-binding</keyword>
<dbReference type="SUPFAM" id="SSF46689">
    <property type="entry name" value="Homeodomain-like"/>
    <property type="match status" value="1"/>
</dbReference>
<evidence type="ECO:0000259" key="5">
    <source>
        <dbReference type="PROSITE" id="PS50977"/>
    </source>
</evidence>
<dbReference type="Pfam" id="PF02909">
    <property type="entry name" value="TetR_C_1"/>
    <property type="match status" value="1"/>
</dbReference>
<organism evidence="6 7">
    <name type="scientific">Streptomyces triticirhizae</name>
    <dbReference type="NCBI Taxonomy" id="2483353"/>
    <lineage>
        <taxon>Bacteria</taxon>
        <taxon>Bacillati</taxon>
        <taxon>Actinomycetota</taxon>
        <taxon>Actinomycetes</taxon>
        <taxon>Kitasatosporales</taxon>
        <taxon>Streptomycetaceae</taxon>
        <taxon>Streptomyces</taxon>
    </lineage>
</organism>
<feature type="DNA-binding region" description="H-T-H motif" evidence="4">
    <location>
        <begin position="59"/>
        <end position="78"/>
    </location>
</feature>
<dbReference type="SUPFAM" id="SSF48498">
    <property type="entry name" value="Tetracyclin repressor-like, C-terminal domain"/>
    <property type="match status" value="1"/>
</dbReference>
<proteinExistence type="predicted"/>
<sequence>MAVMTSEIEQDRAAITRSLELLWRGRGPRSRGPKPGLSLEAIVSAAVTLADREGLNALSMRKVAAELGVGTMSLYRYVPGKAELLNLMLDHVSAPDDPEALKVHETPGEPPAEGWRARLERIGLGTYRLYLDHPWLLQVNQARPLLGPNALLGFEYALASLNGLGLTGPEKIQIIVTLDAYVTGLARHYVLLRQAGEESGISDEEFWEAQGPAIEGALTSGDFPHVMSLGTDAFSTPAEEILNFGLTRVLDGIATFVAACQAGRPQGAPDPGTAGSCD</sequence>
<dbReference type="AlphaFoldDB" id="A0A3M2LSL6"/>
<evidence type="ECO:0000256" key="1">
    <source>
        <dbReference type="ARBA" id="ARBA00023015"/>
    </source>
</evidence>
<dbReference type="InterPro" id="IPR050109">
    <property type="entry name" value="HTH-type_TetR-like_transc_reg"/>
</dbReference>
<accession>A0A3M2LSL6</accession>
<evidence type="ECO:0000256" key="3">
    <source>
        <dbReference type="ARBA" id="ARBA00023163"/>
    </source>
</evidence>
<dbReference type="EMBL" id="RFFJ01000060">
    <property type="protein sequence ID" value="RMI40242.1"/>
    <property type="molecule type" value="Genomic_DNA"/>
</dbReference>
<evidence type="ECO:0000256" key="4">
    <source>
        <dbReference type="PROSITE-ProRule" id="PRU00335"/>
    </source>
</evidence>
<dbReference type="Pfam" id="PF00440">
    <property type="entry name" value="TetR_N"/>
    <property type="match status" value="1"/>
</dbReference>
<dbReference type="InterPro" id="IPR036271">
    <property type="entry name" value="Tet_transcr_reg_TetR-rel_C_sf"/>
</dbReference>
<comment type="caution">
    <text evidence="6">The sequence shown here is derived from an EMBL/GenBank/DDBJ whole genome shotgun (WGS) entry which is preliminary data.</text>
</comment>
<dbReference type="Proteomes" id="UP000278673">
    <property type="component" value="Unassembled WGS sequence"/>
</dbReference>
<dbReference type="GO" id="GO:0000976">
    <property type="term" value="F:transcription cis-regulatory region binding"/>
    <property type="evidence" value="ECO:0007669"/>
    <property type="project" value="TreeGrafter"/>
</dbReference>
<keyword evidence="1" id="KW-0805">Transcription regulation</keyword>
<dbReference type="InterPro" id="IPR009057">
    <property type="entry name" value="Homeodomain-like_sf"/>
</dbReference>
<dbReference type="InterPro" id="IPR001647">
    <property type="entry name" value="HTH_TetR"/>
</dbReference>
<evidence type="ECO:0000256" key="2">
    <source>
        <dbReference type="ARBA" id="ARBA00023125"/>
    </source>
</evidence>
<dbReference type="InterPro" id="IPR004111">
    <property type="entry name" value="Repressor_TetR_C"/>
</dbReference>
<dbReference type="PANTHER" id="PTHR30055:SF151">
    <property type="entry name" value="TRANSCRIPTIONAL REGULATORY PROTEIN"/>
    <property type="match status" value="1"/>
</dbReference>
<name>A0A3M2LSL6_9ACTN</name>
<dbReference type="GO" id="GO:0003700">
    <property type="term" value="F:DNA-binding transcription factor activity"/>
    <property type="evidence" value="ECO:0007669"/>
    <property type="project" value="TreeGrafter"/>
</dbReference>
<protein>
    <submittedName>
        <fullName evidence="6">TetR/AcrR family transcriptional regulator</fullName>
    </submittedName>
</protein>
<reference evidence="6 7" key="1">
    <citation type="submission" date="2018-10" db="EMBL/GenBank/DDBJ databases">
        <title>Isolation, diversity and antifungal activity of actinobacteria from wheat.</title>
        <authorList>
            <person name="Han C."/>
        </authorList>
    </citation>
    <scope>NUCLEOTIDE SEQUENCE [LARGE SCALE GENOMIC DNA]</scope>
    <source>
        <strain evidence="6 7">NEAU-YY642</strain>
    </source>
</reference>
<keyword evidence="3" id="KW-0804">Transcription</keyword>
<feature type="domain" description="HTH tetR-type" evidence="5">
    <location>
        <begin position="36"/>
        <end position="96"/>
    </location>
</feature>
<keyword evidence="7" id="KW-1185">Reference proteome</keyword>
<dbReference type="GO" id="GO:0045892">
    <property type="term" value="P:negative regulation of DNA-templated transcription"/>
    <property type="evidence" value="ECO:0007669"/>
    <property type="project" value="InterPro"/>
</dbReference>
<gene>
    <name evidence="6" type="ORF">EBN88_13050</name>
</gene>
<evidence type="ECO:0000313" key="6">
    <source>
        <dbReference type="EMBL" id="RMI40242.1"/>
    </source>
</evidence>
<dbReference type="PROSITE" id="PS50977">
    <property type="entry name" value="HTH_TETR_2"/>
    <property type="match status" value="1"/>
</dbReference>
<evidence type="ECO:0000313" key="7">
    <source>
        <dbReference type="Proteomes" id="UP000278673"/>
    </source>
</evidence>
<dbReference type="PANTHER" id="PTHR30055">
    <property type="entry name" value="HTH-TYPE TRANSCRIPTIONAL REGULATOR RUTR"/>
    <property type="match status" value="1"/>
</dbReference>
<dbReference type="Gene3D" id="1.10.10.60">
    <property type="entry name" value="Homeodomain-like"/>
    <property type="match status" value="1"/>
</dbReference>
<dbReference type="Gene3D" id="1.10.357.10">
    <property type="entry name" value="Tetracycline Repressor, domain 2"/>
    <property type="match status" value="1"/>
</dbReference>